<accession>A0ACB6Z2M3</accession>
<evidence type="ECO:0000313" key="1">
    <source>
        <dbReference type="EMBL" id="KAF9643812.1"/>
    </source>
</evidence>
<name>A0ACB6Z2M3_THEGA</name>
<reference evidence="1" key="2">
    <citation type="journal article" date="2020" name="Nat. Commun.">
        <title>Large-scale genome sequencing of mycorrhizal fungi provides insights into the early evolution of symbiotic traits.</title>
        <authorList>
            <person name="Miyauchi S."/>
            <person name="Kiss E."/>
            <person name="Kuo A."/>
            <person name="Drula E."/>
            <person name="Kohler A."/>
            <person name="Sanchez-Garcia M."/>
            <person name="Morin E."/>
            <person name="Andreopoulos B."/>
            <person name="Barry K.W."/>
            <person name="Bonito G."/>
            <person name="Buee M."/>
            <person name="Carver A."/>
            <person name="Chen C."/>
            <person name="Cichocki N."/>
            <person name="Clum A."/>
            <person name="Culley D."/>
            <person name="Crous P.W."/>
            <person name="Fauchery L."/>
            <person name="Girlanda M."/>
            <person name="Hayes R.D."/>
            <person name="Keri Z."/>
            <person name="LaButti K."/>
            <person name="Lipzen A."/>
            <person name="Lombard V."/>
            <person name="Magnuson J."/>
            <person name="Maillard F."/>
            <person name="Murat C."/>
            <person name="Nolan M."/>
            <person name="Ohm R.A."/>
            <person name="Pangilinan J."/>
            <person name="Pereira M.F."/>
            <person name="Perotto S."/>
            <person name="Peter M."/>
            <person name="Pfister S."/>
            <person name="Riley R."/>
            <person name="Sitrit Y."/>
            <person name="Stielow J.B."/>
            <person name="Szollosi G."/>
            <person name="Zifcakova L."/>
            <person name="Stursova M."/>
            <person name="Spatafora J.W."/>
            <person name="Tedersoo L."/>
            <person name="Vaario L.M."/>
            <person name="Yamada A."/>
            <person name="Yan M."/>
            <person name="Wang P."/>
            <person name="Xu J."/>
            <person name="Bruns T."/>
            <person name="Baldrian P."/>
            <person name="Vilgalys R."/>
            <person name="Dunand C."/>
            <person name="Henrissat B."/>
            <person name="Grigoriev I.V."/>
            <person name="Hibbett D."/>
            <person name="Nagy L.G."/>
            <person name="Martin F.M."/>
        </authorList>
    </citation>
    <scope>NUCLEOTIDE SEQUENCE</scope>
    <source>
        <strain evidence="1">P2</strain>
    </source>
</reference>
<evidence type="ECO:0000313" key="2">
    <source>
        <dbReference type="Proteomes" id="UP000886501"/>
    </source>
</evidence>
<gene>
    <name evidence="1" type="ORF">BDM02DRAFT_3151156</name>
</gene>
<sequence>MVLLEETPSPFSPNLLRPTGNARADFWNLFQHIADDHDREFTKKYEDLNTTISRLFSAVISTFIIDIQSKLEPDYQEMNHALLKIVASAALGNIPTGADATFPQWNGPDSTIVHVQAILYSSLLASLLAAFIAMSRRGVGLPSIAVETGSARWTEWSPGSSAL</sequence>
<reference evidence="1" key="1">
    <citation type="submission" date="2019-10" db="EMBL/GenBank/DDBJ databases">
        <authorList>
            <consortium name="DOE Joint Genome Institute"/>
            <person name="Kuo A."/>
            <person name="Miyauchi S."/>
            <person name="Kiss E."/>
            <person name="Drula E."/>
            <person name="Kohler A."/>
            <person name="Sanchez-Garcia M."/>
            <person name="Andreopoulos B."/>
            <person name="Barry K.W."/>
            <person name="Bonito G."/>
            <person name="Buee M."/>
            <person name="Carver A."/>
            <person name="Chen C."/>
            <person name="Cichocki N."/>
            <person name="Clum A."/>
            <person name="Culley D."/>
            <person name="Crous P.W."/>
            <person name="Fauchery L."/>
            <person name="Girlanda M."/>
            <person name="Hayes R."/>
            <person name="Keri Z."/>
            <person name="Labutti K."/>
            <person name="Lipzen A."/>
            <person name="Lombard V."/>
            <person name="Magnuson J."/>
            <person name="Maillard F."/>
            <person name="Morin E."/>
            <person name="Murat C."/>
            <person name="Nolan M."/>
            <person name="Ohm R."/>
            <person name="Pangilinan J."/>
            <person name="Pereira M."/>
            <person name="Perotto S."/>
            <person name="Peter M."/>
            <person name="Riley R."/>
            <person name="Sitrit Y."/>
            <person name="Stielow B."/>
            <person name="Szollosi G."/>
            <person name="Zifcakova L."/>
            <person name="Stursova M."/>
            <person name="Spatafora J.W."/>
            <person name="Tedersoo L."/>
            <person name="Vaario L.-M."/>
            <person name="Yamada A."/>
            <person name="Yan M."/>
            <person name="Wang P."/>
            <person name="Xu J."/>
            <person name="Bruns T."/>
            <person name="Baldrian P."/>
            <person name="Vilgalys R."/>
            <person name="Henrissat B."/>
            <person name="Grigoriev I.V."/>
            <person name="Hibbett D."/>
            <person name="Nagy L.G."/>
            <person name="Martin F.M."/>
        </authorList>
    </citation>
    <scope>NUCLEOTIDE SEQUENCE</scope>
    <source>
        <strain evidence="1">P2</strain>
    </source>
</reference>
<dbReference type="EMBL" id="MU118183">
    <property type="protein sequence ID" value="KAF9643812.1"/>
    <property type="molecule type" value="Genomic_DNA"/>
</dbReference>
<protein>
    <submittedName>
        <fullName evidence="1">Uncharacterized protein</fullName>
    </submittedName>
</protein>
<comment type="caution">
    <text evidence="1">The sequence shown here is derived from an EMBL/GenBank/DDBJ whole genome shotgun (WGS) entry which is preliminary data.</text>
</comment>
<proteinExistence type="predicted"/>
<dbReference type="Proteomes" id="UP000886501">
    <property type="component" value="Unassembled WGS sequence"/>
</dbReference>
<organism evidence="1 2">
    <name type="scientific">Thelephora ganbajun</name>
    <name type="common">Ganba fungus</name>
    <dbReference type="NCBI Taxonomy" id="370292"/>
    <lineage>
        <taxon>Eukaryota</taxon>
        <taxon>Fungi</taxon>
        <taxon>Dikarya</taxon>
        <taxon>Basidiomycota</taxon>
        <taxon>Agaricomycotina</taxon>
        <taxon>Agaricomycetes</taxon>
        <taxon>Thelephorales</taxon>
        <taxon>Thelephoraceae</taxon>
        <taxon>Thelephora</taxon>
    </lineage>
</organism>
<keyword evidence="2" id="KW-1185">Reference proteome</keyword>